<evidence type="ECO:0000256" key="8">
    <source>
        <dbReference type="SAM" id="Phobius"/>
    </source>
</evidence>
<gene>
    <name evidence="9" type="ORF">L0P57_06755</name>
</gene>
<evidence type="ECO:0000313" key="10">
    <source>
        <dbReference type="Proteomes" id="UP001298681"/>
    </source>
</evidence>
<feature type="transmembrane region" description="Helical" evidence="8">
    <location>
        <begin position="75"/>
        <end position="93"/>
    </location>
</feature>
<dbReference type="EMBL" id="JAKNHQ010000007">
    <property type="protein sequence ID" value="MCG4610632.1"/>
    <property type="molecule type" value="Genomic_DNA"/>
</dbReference>
<feature type="transmembrane region" description="Helical" evidence="8">
    <location>
        <begin position="20"/>
        <end position="41"/>
    </location>
</feature>
<dbReference type="PANTHER" id="PTHR34979:SF1">
    <property type="entry name" value="INNER MEMBRANE PROTEIN YGAZ"/>
    <property type="match status" value="1"/>
</dbReference>
<feature type="transmembrane region" description="Helical" evidence="8">
    <location>
        <begin position="194"/>
        <end position="227"/>
    </location>
</feature>
<comment type="similarity">
    <text evidence="2">Belongs to the AzlC family.</text>
</comment>
<keyword evidence="7 8" id="KW-0472">Membrane</keyword>
<dbReference type="Pfam" id="PF03591">
    <property type="entry name" value="AzlC"/>
    <property type="match status" value="1"/>
</dbReference>
<evidence type="ECO:0000256" key="7">
    <source>
        <dbReference type="ARBA" id="ARBA00023136"/>
    </source>
</evidence>
<organism evidence="9 10">
    <name type="scientific">Anaeromassilibacillus senegalensis</name>
    <dbReference type="NCBI Taxonomy" id="1673717"/>
    <lineage>
        <taxon>Bacteria</taxon>
        <taxon>Bacillati</taxon>
        <taxon>Bacillota</taxon>
        <taxon>Clostridia</taxon>
        <taxon>Eubacteriales</taxon>
        <taxon>Acutalibacteraceae</taxon>
        <taxon>Anaeromassilibacillus</taxon>
    </lineage>
</organism>
<feature type="transmembrane region" description="Helical" evidence="8">
    <location>
        <begin position="171"/>
        <end position="188"/>
    </location>
</feature>
<keyword evidence="6 8" id="KW-1133">Transmembrane helix</keyword>
<evidence type="ECO:0000256" key="6">
    <source>
        <dbReference type="ARBA" id="ARBA00022989"/>
    </source>
</evidence>
<proteinExistence type="inferred from homology"/>
<keyword evidence="4" id="KW-1003">Cell membrane</keyword>
<feature type="transmembrane region" description="Helical" evidence="8">
    <location>
        <begin position="137"/>
        <end position="159"/>
    </location>
</feature>
<sequence>MQKETSAKAQKVKLALRAAFPMTIPVMVGYLFLGAAFGILLESKGYGFGWAALMSVIVYAGSMQFVAVDLLATGAGFLQVALMTLMVNIRHVFYGLSLLGKFQNFGAKKPYMIFSLSDETFSLLCSAEPPKDVDRSWFFFFIALLDQLYWIVGSVVGGLLGSSFSFNTQGIDFAMTALFVVIFVNQWRETKSHAPALAGLACSVVCLLLFGADNFILPALISMVVLLTVVRKRLDRPEEEATT</sequence>
<keyword evidence="5 8" id="KW-0812">Transmembrane</keyword>
<comment type="subcellular location">
    <subcellularLocation>
        <location evidence="1">Cell membrane</location>
        <topology evidence="1">Multi-pass membrane protein</topology>
    </subcellularLocation>
</comment>
<feature type="transmembrane region" description="Helical" evidence="8">
    <location>
        <begin position="47"/>
        <end position="68"/>
    </location>
</feature>
<reference evidence="9 10" key="1">
    <citation type="submission" date="2022-01" db="EMBL/GenBank/DDBJ databases">
        <title>Collection of gut derived symbiotic bacterial strains cultured from healthy donors.</title>
        <authorList>
            <person name="Lin H."/>
            <person name="Kohout C."/>
            <person name="Waligurski E."/>
            <person name="Pamer E.G."/>
        </authorList>
    </citation>
    <scope>NUCLEOTIDE SEQUENCE [LARGE SCALE GENOMIC DNA]</scope>
    <source>
        <strain evidence="9 10">DFI.7.58</strain>
    </source>
</reference>
<comment type="caution">
    <text evidence="9">The sequence shown here is derived from an EMBL/GenBank/DDBJ whole genome shotgun (WGS) entry which is preliminary data.</text>
</comment>
<keyword evidence="3" id="KW-0813">Transport</keyword>
<dbReference type="InterPro" id="IPR011606">
    <property type="entry name" value="Brnchd-chn_aa_trnsp_permease"/>
</dbReference>
<protein>
    <submittedName>
        <fullName evidence="9">AzlC family ABC transporter permease</fullName>
    </submittedName>
</protein>
<dbReference type="Proteomes" id="UP001298681">
    <property type="component" value="Unassembled WGS sequence"/>
</dbReference>
<evidence type="ECO:0000256" key="4">
    <source>
        <dbReference type="ARBA" id="ARBA00022475"/>
    </source>
</evidence>
<accession>A0ABS9MIJ7</accession>
<evidence type="ECO:0000256" key="3">
    <source>
        <dbReference type="ARBA" id="ARBA00022448"/>
    </source>
</evidence>
<evidence type="ECO:0000256" key="1">
    <source>
        <dbReference type="ARBA" id="ARBA00004651"/>
    </source>
</evidence>
<evidence type="ECO:0000256" key="2">
    <source>
        <dbReference type="ARBA" id="ARBA00010735"/>
    </source>
</evidence>
<name>A0ABS9MIJ7_9FIRM</name>
<dbReference type="RefSeq" id="WP_237966688.1">
    <property type="nucleotide sequence ID" value="NZ_JAKNHQ010000007.1"/>
</dbReference>
<evidence type="ECO:0000313" key="9">
    <source>
        <dbReference type="EMBL" id="MCG4610632.1"/>
    </source>
</evidence>
<dbReference type="PANTHER" id="PTHR34979">
    <property type="entry name" value="INNER MEMBRANE PROTEIN YGAZ"/>
    <property type="match status" value="1"/>
</dbReference>
<evidence type="ECO:0000256" key="5">
    <source>
        <dbReference type="ARBA" id="ARBA00022692"/>
    </source>
</evidence>
<keyword evidence="10" id="KW-1185">Reference proteome</keyword>